<evidence type="ECO:0000256" key="4">
    <source>
        <dbReference type="RuleBase" id="RU003476"/>
    </source>
</evidence>
<dbReference type="PROSITE" id="PS00893">
    <property type="entry name" value="NUDIX_BOX"/>
    <property type="match status" value="1"/>
</dbReference>
<dbReference type="InterPro" id="IPR020476">
    <property type="entry name" value="Nudix_hydrolase"/>
</dbReference>
<evidence type="ECO:0000256" key="1">
    <source>
        <dbReference type="ARBA" id="ARBA00001946"/>
    </source>
</evidence>
<comment type="similarity">
    <text evidence="2 4">Belongs to the Nudix hydrolase family.</text>
</comment>
<accession>A0A077KRH2</accession>
<dbReference type="PANTHER" id="PTHR43046:SF14">
    <property type="entry name" value="MUTT_NUDIX FAMILY PROTEIN"/>
    <property type="match status" value="1"/>
</dbReference>
<proteinExistence type="inferred from homology"/>
<evidence type="ECO:0000313" key="6">
    <source>
        <dbReference type="EMBL" id="BAP34755.1"/>
    </source>
</evidence>
<comment type="cofactor">
    <cofactor evidence="1">
        <name>Mg(2+)</name>
        <dbReference type="ChEBI" id="CHEBI:18420"/>
    </cofactor>
</comment>
<dbReference type="GO" id="GO:0016787">
    <property type="term" value="F:hydrolase activity"/>
    <property type="evidence" value="ECO:0007669"/>
    <property type="project" value="UniProtKB-KW"/>
</dbReference>
<dbReference type="Pfam" id="PF00293">
    <property type="entry name" value="NUDIX"/>
    <property type="match status" value="1"/>
</dbReference>
<dbReference type="InterPro" id="IPR000086">
    <property type="entry name" value="NUDIX_hydrolase_dom"/>
</dbReference>
<dbReference type="InterPro" id="IPR020084">
    <property type="entry name" value="NUDIX_hydrolase_CS"/>
</dbReference>
<evidence type="ECO:0000256" key="3">
    <source>
        <dbReference type="ARBA" id="ARBA00022801"/>
    </source>
</evidence>
<dbReference type="Gene3D" id="3.90.79.10">
    <property type="entry name" value="Nucleoside Triphosphate Pyrophosphohydrolase"/>
    <property type="match status" value="1"/>
</dbReference>
<dbReference type="CDD" id="cd02883">
    <property type="entry name" value="NUDIX_Hydrolase"/>
    <property type="match status" value="1"/>
</dbReference>
<sequence>MVRLNLRTEAAPTVAVAVVARDGHVLLVRRRARPPGWAFPGGWIETGETSARAAVRETHEETGLSVTAGECIGQRSHPVSGRRIAYVACEVVPGTDITPRVAAPAEIDGVVWAPIGNLNTYVHDVYAPVRRHLEAGPDARRLDRADLAQDVELGLRLVREGKPTDPVGDALQSRLSGYITTLAVPSEDYGRELSGRHGEVVRDTVLYARKIAEHSGENTEATLLRLARLTETLATYIIAGRRTR</sequence>
<dbReference type="EMBL" id="AB767280">
    <property type="protein sequence ID" value="BAP34755.1"/>
    <property type="molecule type" value="Genomic_DNA"/>
</dbReference>
<dbReference type="SUPFAM" id="SSF55811">
    <property type="entry name" value="Nudix"/>
    <property type="match status" value="1"/>
</dbReference>
<evidence type="ECO:0000259" key="5">
    <source>
        <dbReference type="PROSITE" id="PS51462"/>
    </source>
</evidence>
<organism evidence="6">
    <name type="scientific">Streptomyces sp. ML694-90F3</name>
    <dbReference type="NCBI Taxonomy" id="1265536"/>
    <lineage>
        <taxon>Bacteria</taxon>
        <taxon>Bacillati</taxon>
        <taxon>Actinomycetota</taxon>
        <taxon>Actinomycetes</taxon>
        <taxon>Kitasatosporales</taxon>
        <taxon>Streptomycetaceae</taxon>
        <taxon>Streptomyces</taxon>
    </lineage>
</organism>
<feature type="domain" description="Nudix hydrolase" evidence="5">
    <location>
        <begin position="9"/>
        <end position="137"/>
    </location>
</feature>
<dbReference type="InterPro" id="IPR015797">
    <property type="entry name" value="NUDIX_hydrolase-like_dom_sf"/>
</dbReference>
<dbReference type="AlphaFoldDB" id="A0A077KRH2"/>
<dbReference type="PRINTS" id="PR00502">
    <property type="entry name" value="NUDIXFAMILY"/>
</dbReference>
<keyword evidence="3 4" id="KW-0378">Hydrolase</keyword>
<reference evidence="6" key="1">
    <citation type="journal article" date="2013" name="J. Antibiot.">
        <title>Identification of the incednine biosynthetic gene cluster: characterization of novel beta-glutamate-beta-decarboxylase IdnL3.</title>
        <authorList>
            <person name="Takaishi M."/>
            <person name="Kudo F."/>
            <person name="Eguchi T."/>
        </authorList>
    </citation>
    <scope>NUCLEOTIDE SEQUENCE</scope>
    <source>
        <strain evidence="6">ML694-90F3</strain>
    </source>
</reference>
<dbReference type="PROSITE" id="PS51462">
    <property type="entry name" value="NUDIX"/>
    <property type="match status" value="1"/>
</dbReference>
<dbReference type="PANTHER" id="PTHR43046">
    <property type="entry name" value="GDP-MANNOSE MANNOSYL HYDROLASE"/>
    <property type="match status" value="1"/>
</dbReference>
<evidence type="ECO:0000256" key="2">
    <source>
        <dbReference type="ARBA" id="ARBA00005582"/>
    </source>
</evidence>
<protein>
    <recommendedName>
        <fullName evidence="5">Nudix hydrolase domain-containing protein</fullName>
    </recommendedName>
</protein>
<name>A0A077KRH2_9ACTN</name>